<dbReference type="SUPFAM" id="SSF47413">
    <property type="entry name" value="lambda repressor-like DNA-binding domains"/>
    <property type="match status" value="2"/>
</dbReference>
<dbReference type="PROSITE" id="PS50943">
    <property type="entry name" value="HTH_CROC1"/>
    <property type="match status" value="2"/>
</dbReference>
<dbReference type="CDD" id="cd00093">
    <property type="entry name" value="HTH_XRE"/>
    <property type="match status" value="2"/>
</dbReference>
<reference evidence="4 5" key="1">
    <citation type="journal article" date="2018" name="Nat. Biotechnol.">
        <title>A standardized bacterial taxonomy based on genome phylogeny substantially revises the tree of life.</title>
        <authorList>
            <person name="Parks D.H."/>
            <person name="Chuvochina M."/>
            <person name="Waite D.W."/>
            <person name="Rinke C."/>
            <person name="Skarshewski A."/>
            <person name="Chaumeil P.A."/>
            <person name="Hugenholtz P."/>
        </authorList>
    </citation>
    <scope>NUCLEOTIDE SEQUENCE [LARGE SCALE GENOMIC DNA]</scope>
    <source>
        <strain evidence="4">UBA8781</strain>
    </source>
</reference>
<dbReference type="InterPro" id="IPR010982">
    <property type="entry name" value="Lambda_DNA-bd_dom_sf"/>
</dbReference>
<dbReference type="Pfam" id="PF13413">
    <property type="entry name" value="HTH_25"/>
    <property type="match status" value="2"/>
</dbReference>
<dbReference type="InterPro" id="IPR025194">
    <property type="entry name" value="RodZ-like_C"/>
</dbReference>
<feature type="domain" description="HTH cro/C1-type" evidence="3">
    <location>
        <begin position="145"/>
        <end position="177"/>
    </location>
</feature>
<dbReference type="InterPro" id="IPR001387">
    <property type="entry name" value="Cro/C1-type_HTH"/>
</dbReference>
<keyword evidence="2" id="KW-1133">Transmembrane helix</keyword>
<dbReference type="STRING" id="229919.GCA_001050195_02115"/>
<dbReference type="RefSeq" id="WP_062193325.1">
    <property type="nucleotide sequence ID" value="NZ_DF967965.1"/>
</dbReference>
<proteinExistence type="predicted"/>
<sequence length="458" mass="48947">MSQWVGETLKQARIDRGLTLDQAAQMTRIRRNYLEALERGDATALPSAVQAKGFLRLYAGFLGLSAEPLVLRWEGKLPVETAASTASMPMDVTGQSSTVQEVPVDQVPEVIHSPVKAAEEPADAVPSEERASGSEAVFKEIGQMLRQRREALGLSLGEVERYTRMRQQTLRMIESGRMDELPSLVQGRGLLSNYAAFLNLDGEAILLRFAEALQMRRLERMPAEKAGQPTGRGARPASPLRRLLTPDLLIGAGMIGALFLFVVWTALRVSATRNDQLRVTLPSVGEVLLASPTATLDVSGGEGSEGGSETPQTPSPGAQEVVSGGLPTATLAPLNTDPLQIYIVARQRAFLRVVADGVIKFNGRVVPGNAYPFSARETIELVSGNAAAFQIFFNQQDLGPLGAMGAVLRMTFTQNGILTPTPMPTSTPTPTQLNTLTPGVSPTAGTSTVTPTVTPLVP</sequence>
<dbReference type="InterPro" id="IPR050400">
    <property type="entry name" value="Bact_Cytoskel_RodZ"/>
</dbReference>
<dbReference type="PANTHER" id="PTHR34475:SF1">
    <property type="entry name" value="CYTOSKELETON PROTEIN RODZ"/>
    <property type="match status" value="1"/>
</dbReference>
<evidence type="ECO:0000313" key="4">
    <source>
        <dbReference type="EMBL" id="HCE17247.1"/>
    </source>
</evidence>
<feature type="transmembrane region" description="Helical" evidence="2">
    <location>
        <begin position="248"/>
        <end position="267"/>
    </location>
</feature>
<accession>A0A3D1JG87</accession>
<dbReference type="PANTHER" id="PTHR34475">
    <property type="match status" value="1"/>
</dbReference>
<protein>
    <submittedName>
        <fullName evidence="4">DUF4115 domain-containing protein</fullName>
    </submittedName>
</protein>
<dbReference type="EMBL" id="DPBP01000022">
    <property type="protein sequence ID" value="HCE17247.1"/>
    <property type="molecule type" value="Genomic_DNA"/>
</dbReference>
<dbReference type="AlphaFoldDB" id="A0A3D1JG87"/>
<gene>
    <name evidence="4" type="ORF">DEQ80_05260</name>
</gene>
<comment type="caution">
    <text evidence="4">The sequence shown here is derived from an EMBL/GenBank/DDBJ whole genome shotgun (WGS) entry which is preliminary data.</text>
</comment>
<dbReference type="OrthoDB" id="9797543at2"/>
<evidence type="ECO:0000259" key="3">
    <source>
        <dbReference type="PROSITE" id="PS50943"/>
    </source>
</evidence>
<keyword evidence="2" id="KW-0472">Membrane</keyword>
<dbReference type="Gene3D" id="1.10.260.40">
    <property type="entry name" value="lambda repressor-like DNA-binding domains"/>
    <property type="match status" value="2"/>
</dbReference>
<feature type="domain" description="HTH cro/C1-type" evidence="3">
    <location>
        <begin position="9"/>
        <end position="69"/>
    </location>
</feature>
<evidence type="ECO:0000256" key="1">
    <source>
        <dbReference type="SAM" id="MobiDB-lite"/>
    </source>
</evidence>
<dbReference type="Pfam" id="PF13464">
    <property type="entry name" value="RodZ_C"/>
    <property type="match status" value="1"/>
</dbReference>
<feature type="region of interest" description="Disordered" evidence="1">
    <location>
        <begin position="295"/>
        <end position="320"/>
    </location>
</feature>
<evidence type="ECO:0000256" key="2">
    <source>
        <dbReference type="SAM" id="Phobius"/>
    </source>
</evidence>
<organism evidence="4 5">
    <name type="scientific">Anaerolinea thermolimosa</name>
    <dbReference type="NCBI Taxonomy" id="229919"/>
    <lineage>
        <taxon>Bacteria</taxon>
        <taxon>Bacillati</taxon>
        <taxon>Chloroflexota</taxon>
        <taxon>Anaerolineae</taxon>
        <taxon>Anaerolineales</taxon>
        <taxon>Anaerolineaceae</taxon>
        <taxon>Anaerolinea</taxon>
    </lineage>
</organism>
<dbReference type="SMART" id="SM00530">
    <property type="entry name" value="HTH_XRE"/>
    <property type="match status" value="2"/>
</dbReference>
<feature type="region of interest" description="Disordered" evidence="1">
    <location>
        <begin position="438"/>
        <end position="458"/>
    </location>
</feature>
<keyword evidence="2" id="KW-0812">Transmembrane</keyword>
<dbReference type="Proteomes" id="UP000264141">
    <property type="component" value="Unassembled WGS sequence"/>
</dbReference>
<evidence type="ECO:0000313" key="5">
    <source>
        <dbReference type="Proteomes" id="UP000264141"/>
    </source>
</evidence>
<dbReference type="GO" id="GO:0003677">
    <property type="term" value="F:DNA binding"/>
    <property type="evidence" value="ECO:0007669"/>
    <property type="project" value="InterPro"/>
</dbReference>
<name>A0A3D1JG87_9CHLR</name>